<organism evidence="3 4">
    <name type="scientific">Paenibacillus selenitireducens</name>
    <dbReference type="NCBI Taxonomy" id="1324314"/>
    <lineage>
        <taxon>Bacteria</taxon>
        <taxon>Bacillati</taxon>
        <taxon>Bacillota</taxon>
        <taxon>Bacilli</taxon>
        <taxon>Bacillales</taxon>
        <taxon>Paenibacillaceae</taxon>
        <taxon>Paenibacillus</taxon>
    </lineage>
</organism>
<dbReference type="Proteomes" id="UP000190188">
    <property type="component" value="Unassembled WGS sequence"/>
</dbReference>
<name>A0A1T2X6M1_9BACL</name>
<evidence type="ECO:0000313" key="4">
    <source>
        <dbReference type="Proteomes" id="UP000190188"/>
    </source>
</evidence>
<evidence type="ECO:0000256" key="1">
    <source>
        <dbReference type="SAM" id="Coils"/>
    </source>
</evidence>
<feature type="signal peptide" evidence="2">
    <location>
        <begin position="1"/>
        <end position="28"/>
    </location>
</feature>
<evidence type="ECO:0000313" key="3">
    <source>
        <dbReference type="EMBL" id="OPA75243.1"/>
    </source>
</evidence>
<keyword evidence="1" id="KW-0175">Coiled coil</keyword>
<protein>
    <submittedName>
        <fullName evidence="3">Uncharacterized protein</fullName>
    </submittedName>
</protein>
<sequence length="225" mass="24626">MNHKHMMKRLALSTLLLSAVASPVMANAAENSEAQASTPTMKAIALQKDGNTKFAPFAIMLSNPLDLAKTYAPDTVQDWEATLDKFDKLASSKFTKMTASTTVSATEQTDVKPNITELKVERKLVSGKDSSDKMPANAVKMIKVESAHDAQDGDITFTETKGLNVEVKTGVAITTDSGEIKDPFFKAQIELSKAEQSKDADQIKQSLANLLEQYKQRIADWEVEK</sequence>
<comment type="caution">
    <text evidence="3">The sequence shown here is derived from an EMBL/GenBank/DDBJ whole genome shotgun (WGS) entry which is preliminary data.</text>
</comment>
<feature type="chain" id="PRO_5012662101" evidence="2">
    <location>
        <begin position="29"/>
        <end position="225"/>
    </location>
</feature>
<reference evidence="3 4" key="1">
    <citation type="submission" date="2017-01" db="EMBL/GenBank/DDBJ databases">
        <title>Genome analysis of Paenibacillus selenitrireducens ES3-24.</title>
        <authorList>
            <person name="Xu D."/>
            <person name="Yao R."/>
            <person name="Zheng S."/>
        </authorList>
    </citation>
    <scope>NUCLEOTIDE SEQUENCE [LARGE SCALE GENOMIC DNA]</scope>
    <source>
        <strain evidence="3 4">ES3-24</strain>
    </source>
</reference>
<dbReference type="RefSeq" id="WP_078501317.1">
    <property type="nucleotide sequence ID" value="NZ_MSZX01000009.1"/>
</dbReference>
<keyword evidence="2" id="KW-0732">Signal</keyword>
<keyword evidence="4" id="KW-1185">Reference proteome</keyword>
<dbReference type="AlphaFoldDB" id="A0A1T2X6M1"/>
<evidence type="ECO:0000256" key="2">
    <source>
        <dbReference type="SAM" id="SignalP"/>
    </source>
</evidence>
<dbReference type="STRING" id="1324314.BVG16_21840"/>
<proteinExistence type="predicted"/>
<accession>A0A1T2X6M1</accession>
<gene>
    <name evidence="3" type="ORF">BVG16_21840</name>
</gene>
<dbReference type="OrthoDB" id="2625511at2"/>
<dbReference type="EMBL" id="MSZX01000009">
    <property type="protein sequence ID" value="OPA75243.1"/>
    <property type="molecule type" value="Genomic_DNA"/>
</dbReference>
<feature type="coiled-coil region" evidence="1">
    <location>
        <begin position="193"/>
        <end position="224"/>
    </location>
</feature>